<reference evidence="2 3" key="1">
    <citation type="journal article" date="2013" name="Nat. Commun.">
        <title>The evolution and pathogenic mechanisms of the rice sheath blight pathogen.</title>
        <authorList>
            <person name="Zheng A."/>
            <person name="Lin R."/>
            <person name="Xu L."/>
            <person name="Qin P."/>
            <person name="Tang C."/>
            <person name="Ai P."/>
            <person name="Zhang D."/>
            <person name="Liu Y."/>
            <person name="Sun Z."/>
            <person name="Feng H."/>
            <person name="Wang Y."/>
            <person name="Chen Y."/>
            <person name="Liang X."/>
            <person name="Fu R."/>
            <person name="Li Q."/>
            <person name="Zhang J."/>
            <person name="Yu X."/>
            <person name="Xie Z."/>
            <person name="Ding L."/>
            <person name="Guan P."/>
            <person name="Tang J."/>
            <person name="Liang Y."/>
            <person name="Wang S."/>
            <person name="Deng Q."/>
            <person name="Li S."/>
            <person name="Zhu J."/>
            <person name="Wang L."/>
            <person name="Liu H."/>
            <person name="Li P."/>
        </authorList>
    </citation>
    <scope>NUCLEOTIDE SEQUENCE [LARGE SCALE GENOMIC DNA]</scope>
    <source>
        <strain evidence="3">AG-1 IA</strain>
    </source>
</reference>
<evidence type="ECO:0000256" key="1">
    <source>
        <dbReference type="SAM" id="MobiDB-lite"/>
    </source>
</evidence>
<proteinExistence type="predicted"/>
<comment type="caution">
    <text evidence="2">The sequence shown here is derived from an EMBL/GenBank/DDBJ whole genome shotgun (WGS) entry which is preliminary data.</text>
</comment>
<dbReference type="EMBL" id="AFRT01000655">
    <property type="protein sequence ID" value="ELU43003.1"/>
    <property type="molecule type" value="Genomic_DNA"/>
</dbReference>
<name>L8X1V3_THACA</name>
<protein>
    <submittedName>
        <fullName evidence="2">Uncharacterized protein</fullName>
    </submittedName>
</protein>
<evidence type="ECO:0000313" key="3">
    <source>
        <dbReference type="Proteomes" id="UP000011668"/>
    </source>
</evidence>
<keyword evidence="3" id="KW-1185">Reference proteome</keyword>
<accession>L8X1V3</accession>
<gene>
    <name evidence="2" type="ORF">AG1IA_02963</name>
</gene>
<sequence>MNTKAYSPLENHHPPRYPSALVEQEGNQGQATPYEHIVRLRRLWDITPRSIRPGRVEPKRLCSHGHKRPGGYICRAG</sequence>
<dbReference type="Proteomes" id="UP000011668">
    <property type="component" value="Unassembled WGS sequence"/>
</dbReference>
<evidence type="ECO:0000313" key="2">
    <source>
        <dbReference type="EMBL" id="ELU43003.1"/>
    </source>
</evidence>
<organism evidence="2 3">
    <name type="scientific">Thanatephorus cucumeris (strain AG1-IA)</name>
    <name type="common">Rice sheath blight fungus</name>
    <name type="synonym">Rhizoctonia solani</name>
    <dbReference type="NCBI Taxonomy" id="983506"/>
    <lineage>
        <taxon>Eukaryota</taxon>
        <taxon>Fungi</taxon>
        <taxon>Dikarya</taxon>
        <taxon>Basidiomycota</taxon>
        <taxon>Agaricomycotina</taxon>
        <taxon>Agaricomycetes</taxon>
        <taxon>Cantharellales</taxon>
        <taxon>Ceratobasidiaceae</taxon>
        <taxon>Rhizoctonia</taxon>
        <taxon>Rhizoctonia solani AG-1</taxon>
    </lineage>
</organism>
<dbReference type="HOGENOM" id="CLU_2639808_0_0_1"/>
<dbReference type="AlphaFoldDB" id="L8X1V3"/>
<feature type="region of interest" description="Disordered" evidence="1">
    <location>
        <begin position="1"/>
        <end position="29"/>
    </location>
</feature>